<dbReference type="SUPFAM" id="SSF55826">
    <property type="entry name" value="YbaK/ProRS associated domain"/>
    <property type="match status" value="1"/>
</dbReference>
<feature type="domain" description="Aminoacyl-transfer RNA synthetases class-II family profile" evidence="10">
    <location>
        <begin position="250"/>
        <end position="490"/>
    </location>
</feature>
<dbReference type="InterPro" id="IPR045864">
    <property type="entry name" value="aa-tRNA-synth_II/BPL/LPL"/>
</dbReference>
<comment type="catalytic activity">
    <reaction evidence="9">
        <text>tRNA(Pro) + L-proline + ATP = L-prolyl-tRNA(Pro) + AMP + diphosphate</text>
        <dbReference type="Rhea" id="RHEA:14305"/>
        <dbReference type="Rhea" id="RHEA-COMP:9700"/>
        <dbReference type="Rhea" id="RHEA-COMP:9702"/>
        <dbReference type="ChEBI" id="CHEBI:30616"/>
        <dbReference type="ChEBI" id="CHEBI:33019"/>
        <dbReference type="ChEBI" id="CHEBI:60039"/>
        <dbReference type="ChEBI" id="CHEBI:78442"/>
        <dbReference type="ChEBI" id="CHEBI:78532"/>
        <dbReference type="ChEBI" id="CHEBI:456215"/>
        <dbReference type="EC" id="6.1.1.15"/>
    </reaction>
</comment>
<dbReference type="AlphaFoldDB" id="A0A507E4G7"/>
<dbReference type="GO" id="GO:0002161">
    <property type="term" value="F:aminoacyl-tRNA deacylase activity"/>
    <property type="evidence" value="ECO:0007669"/>
    <property type="project" value="InterPro"/>
</dbReference>
<dbReference type="Pfam" id="PF03129">
    <property type="entry name" value="HGTP_anticodon"/>
    <property type="match status" value="1"/>
</dbReference>
<dbReference type="InterPro" id="IPR006195">
    <property type="entry name" value="aa-tRNA-synth_II"/>
</dbReference>
<evidence type="ECO:0000313" key="12">
    <source>
        <dbReference type="Proteomes" id="UP000318582"/>
    </source>
</evidence>
<dbReference type="SUPFAM" id="SSF52954">
    <property type="entry name" value="Class II aaRS ABD-related"/>
    <property type="match status" value="1"/>
</dbReference>
<dbReference type="EC" id="6.1.1.15" evidence="2"/>
<gene>
    <name evidence="11" type="primary">AIM10</name>
    <name evidence="11" type="ORF">PhCBS80983_g03228</name>
</gene>
<evidence type="ECO:0000256" key="3">
    <source>
        <dbReference type="ARBA" id="ARBA00022598"/>
    </source>
</evidence>
<dbReference type="SMART" id="SM00946">
    <property type="entry name" value="ProRS-C_1"/>
    <property type="match status" value="1"/>
</dbReference>
<evidence type="ECO:0000256" key="6">
    <source>
        <dbReference type="ARBA" id="ARBA00022917"/>
    </source>
</evidence>
<evidence type="ECO:0000259" key="10">
    <source>
        <dbReference type="PROSITE" id="PS50862"/>
    </source>
</evidence>
<accession>A0A507E4G7</accession>
<dbReference type="CDD" id="cd00862">
    <property type="entry name" value="ProRS_anticodon_zinc"/>
    <property type="match status" value="1"/>
</dbReference>
<dbReference type="FunFam" id="3.40.50.800:FF:000005">
    <property type="entry name" value="bifunctional glutamate/proline--tRNA ligase"/>
    <property type="match status" value="1"/>
</dbReference>
<dbReference type="InterPro" id="IPR002316">
    <property type="entry name" value="Pro-tRNA-ligase_IIa"/>
</dbReference>
<dbReference type="EMBL" id="QEAQ01000038">
    <property type="protein sequence ID" value="TPX58277.1"/>
    <property type="molecule type" value="Genomic_DNA"/>
</dbReference>
<dbReference type="InterPro" id="IPR036621">
    <property type="entry name" value="Anticodon-bd_dom_sf"/>
</dbReference>
<dbReference type="InterPro" id="IPR004499">
    <property type="entry name" value="Pro-tRNA-ligase_IIa_arc-type"/>
</dbReference>
<dbReference type="PANTHER" id="PTHR43382">
    <property type="entry name" value="PROLYL-TRNA SYNTHETASE"/>
    <property type="match status" value="1"/>
</dbReference>
<dbReference type="PROSITE" id="PS50862">
    <property type="entry name" value="AA_TRNA_LIGASE_II"/>
    <property type="match status" value="1"/>
</dbReference>
<keyword evidence="5" id="KW-0067">ATP-binding</keyword>
<dbReference type="Gene3D" id="3.40.50.800">
    <property type="entry name" value="Anticodon-binding domain"/>
    <property type="match status" value="1"/>
</dbReference>
<dbReference type="SUPFAM" id="SSF55681">
    <property type="entry name" value="Class II aaRS and biotin synthetases"/>
    <property type="match status" value="1"/>
</dbReference>
<dbReference type="Gene3D" id="3.30.110.30">
    <property type="entry name" value="C-terminal domain of ProRS"/>
    <property type="match status" value="1"/>
</dbReference>
<evidence type="ECO:0000256" key="9">
    <source>
        <dbReference type="ARBA" id="ARBA00047671"/>
    </source>
</evidence>
<dbReference type="InterPro" id="IPR033721">
    <property type="entry name" value="ProRS_core_arch_euk"/>
</dbReference>
<dbReference type="InterPro" id="IPR002314">
    <property type="entry name" value="aa-tRNA-synt_IIb"/>
</dbReference>
<dbReference type="PANTHER" id="PTHR43382:SF2">
    <property type="entry name" value="BIFUNCTIONAL GLUTAMATE_PROLINE--TRNA LIGASE"/>
    <property type="match status" value="1"/>
</dbReference>
<reference evidence="11 12" key="1">
    <citation type="journal article" date="2019" name="Sci. Rep.">
        <title>Comparative genomics of chytrid fungi reveal insights into the obligate biotrophic and pathogenic lifestyle of Synchytrium endobioticum.</title>
        <authorList>
            <person name="van de Vossenberg B.T.L.H."/>
            <person name="Warris S."/>
            <person name="Nguyen H.D.T."/>
            <person name="van Gent-Pelzer M.P.E."/>
            <person name="Joly D.L."/>
            <person name="van de Geest H.C."/>
            <person name="Bonants P.J.M."/>
            <person name="Smith D.S."/>
            <person name="Levesque C.A."/>
            <person name="van der Lee T.A.J."/>
        </authorList>
    </citation>
    <scope>NUCLEOTIDE SEQUENCE [LARGE SCALE GENOMIC DNA]</scope>
    <source>
        <strain evidence="11 12">CBS 809.83</strain>
    </source>
</reference>
<sequence>MGPSLKDLLSAHPSVTHTLKSHDATTDLPTWISVVTNLNAIAAKTVVYKVKGASIKGDHYAAVVALFTSDVPAGVVAKTAGAKEGRVIGEDVATKLFGVARKDVTPFHLPAVTDKSALTVIVDSRLLAIPDDKTVAFRACADDTSLLIAAPRLQEFLEKAQIEFTTVEFAVAGDKPVKSEAVPKKPVEKQAKKPAAKAAADATTENKELIGLTVRKEEDFPVWYQQVLTRTEMMDYYDISGCYIIRPWAYKIWKSIQRFFGDAIEESGVDDCYFPMFVSEKALNREKDHVEGFSPEVAWVTKAGQSDLAEPIAVRPTSETVMYPYYASWIRSHRDLPLRLNQWCNVVRWEFKHPQPFLRTREFLWQEGHTAFATKEEADAEVREILELYRRVYEELLAVPVVPGVKSEKEKFAGGLYTTTVEGFIPTTGRAIQGATSHCLGQNFSKMFEILIENEAKERVNVWQNSWGLTTRTIGVMVMIHGDDKGLVLPPRVASIQAVVIPVGITAKTTQEERKALAAKADELVKILHKGGIRAKSDTRDNYTPGWKYNHWELKGVPVRLEIGPKDLANNSTRAVVRHNGTSQNISLATLVPDLTTLLDTIQSSMFAKAKQQRDAQTVRLETWDKFVESLNNKCLVLAPWCERVVCEDAVKENSARPDPANTEEVDDKAPSMGAKTLCIPFTQPEDGVKPGVTKCFACEEKAKSYTLWGRSY</sequence>
<organism evidence="11 12">
    <name type="scientific">Powellomyces hirtus</name>
    <dbReference type="NCBI Taxonomy" id="109895"/>
    <lineage>
        <taxon>Eukaryota</taxon>
        <taxon>Fungi</taxon>
        <taxon>Fungi incertae sedis</taxon>
        <taxon>Chytridiomycota</taxon>
        <taxon>Chytridiomycota incertae sedis</taxon>
        <taxon>Chytridiomycetes</taxon>
        <taxon>Spizellomycetales</taxon>
        <taxon>Powellomycetaceae</taxon>
        <taxon>Powellomyces</taxon>
    </lineage>
</organism>
<dbReference type="Pfam" id="PF00587">
    <property type="entry name" value="tRNA-synt_2b"/>
    <property type="match status" value="1"/>
</dbReference>
<dbReference type="InterPro" id="IPR016061">
    <property type="entry name" value="Pro-tRNA_ligase_II_C"/>
</dbReference>
<keyword evidence="3 11" id="KW-0436">Ligase</keyword>
<dbReference type="Gene3D" id="3.90.960.10">
    <property type="entry name" value="YbaK/aminoacyl-tRNA synthetase-associated domain"/>
    <property type="match status" value="1"/>
</dbReference>
<keyword evidence="12" id="KW-1185">Reference proteome</keyword>
<evidence type="ECO:0000256" key="7">
    <source>
        <dbReference type="ARBA" id="ARBA00023146"/>
    </source>
</evidence>
<evidence type="ECO:0000256" key="4">
    <source>
        <dbReference type="ARBA" id="ARBA00022741"/>
    </source>
</evidence>
<dbReference type="HAMAP" id="MF_01571">
    <property type="entry name" value="Pro_tRNA_synth_type3"/>
    <property type="match status" value="1"/>
</dbReference>
<dbReference type="Gene3D" id="3.30.930.10">
    <property type="entry name" value="Bira Bifunctional Protein, Domain 2"/>
    <property type="match status" value="1"/>
</dbReference>
<dbReference type="Proteomes" id="UP000318582">
    <property type="component" value="Unassembled WGS sequence"/>
</dbReference>
<name>A0A507E4G7_9FUNG</name>
<dbReference type="SUPFAM" id="SSF64586">
    <property type="entry name" value="C-terminal domain of ProRS"/>
    <property type="match status" value="1"/>
</dbReference>
<dbReference type="InterPro" id="IPR036754">
    <property type="entry name" value="YbaK/aa-tRNA-synt-asso_dom_sf"/>
</dbReference>
<dbReference type="GO" id="GO:0006433">
    <property type="term" value="P:prolyl-tRNA aminoacylation"/>
    <property type="evidence" value="ECO:0007669"/>
    <property type="project" value="InterPro"/>
</dbReference>
<evidence type="ECO:0000256" key="1">
    <source>
        <dbReference type="ARBA" id="ARBA00008226"/>
    </source>
</evidence>
<dbReference type="NCBIfam" id="TIGR00408">
    <property type="entry name" value="proS_fam_I"/>
    <property type="match status" value="1"/>
</dbReference>
<dbReference type="FunFam" id="3.30.930.10:FF:000007">
    <property type="entry name" value="Bifunctional glutamate/proline--tRNA ligase"/>
    <property type="match status" value="1"/>
</dbReference>
<dbReference type="InterPro" id="IPR017449">
    <property type="entry name" value="Pro-tRNA_synth_II"/>
</dbReference>
<keyword evidence="6" id="KW-0648">Protein biosynthesis</keyword>
<dbReference type="CDD" id="cd00778">
    <property type="entry name" value="ProRS_core_arch_euk"/>
    <property type="match status" value="1"/>
</dbReference>
<evidence type="ECO:0000256" key="8">
    <source>
        <dbReference type="ARBA" id="ARBA00029731"/>
    </source>
</evidence>
<dbReference type="PRINTS" id="PR01046">
    <property type="entry name" value="TRNASYNTHPRO"/>
</dbReference>
<comment type="similarity">
    <text evidence="1">Belongs to the class-II aminoacyl-tRNA synthetase family.</text>
</comment>
<dbReference type="GO" id="GO:0005524">
    <property type="term" value="F:ATP binding"/>
    <property type="evidence" value="ECO:0007669"/>
    <property type="project" value="UniProtKB-KW"/>
</dbReference>
<keyword evidence="7" id="KW-0030">Aminoacyl-tRNA synthetase</keyword>
<dbReference type="GO" id="GO:0004827">
    <property type="term" value="F:proline-tRNA ligase activity"/>
    <property type="evidence" value="ECO:0007669"/>
    <property type="project" value="UniProtKB-EC"/>
</dbReference>
<evidence type="ECO:0000256" key="2">
    <source>
        <dbReference type="ARBA" id="ARBA00012831"/>
    </source>
</evidence>
<protein>
    <recommendedName>
        <fullName evidence="2">proline--tRNA ligase</fullName>
        <ecNumber evidence="2">6.1.1.15</ecNumber>
    </recommendedName>
    <alternativeName>
        <fullName evidence="8">Prolyl-tRNA synthetase</fullName>
    </alternativeName>
</protein>
<dbReference type="GO" id="GO:0005737">
    <property type="term" value="C:cytoplasm"/>
    <property type="evidence" value="ECO:0007669"/>
    <property type="project" value="InterPro"/>
</dbReference>
<comment type="caution">
    <text evidence="11">The sequence shown here is derived from an EMBL/GenBank/DDBJ whole genome shotgun (WGS) entry which is preliminary data.</text>
</comment>
<dbReference type="Pfam" id="PF04073">
    <property type="entry name" value="tRNA_edit"/>
    <property type="match status" value="1"/>
</dbReference>
<evidence type="ECO:0000256" key="5">
    <source>
        <dbReference type="ARBA" id="ARBA00022840"/>
    </source>
</evidence>
<dbReference type="InterPro" id="IPR007214">
    <property type="entry name" value="YbaK/aa-tRNA-synth-assoc-dom"/>
</dbReference>
<dbReference type="InterPro" id="IPR004154">
    <property type="entry name" value="Anticodon-bd"/>
</dbReference>
<dbReference type="GO" id="GO:0017101">
    <property type="term" value="C:aminoacyl-tRNA synthetase multienzyme complex"/>
    <property type="evidence" value="ECO:0007669"/>
    <property type="project" value="TreeGrafter"/>
</dbReference>
<evidence type="ECO:0000313" key="11">
    <source>
        <dbReference type="EMBL" id="TPX58277.1"/>
    </source>
</evidence>
<keyword evidence="4" id="KW-0547">Nucleotide-binding</keyword>
<proteinExistence type="inferred from homology"/>
<dbReference type="Pfam" id="PF09180">
    <property type="entry name" value="ProRS-C_1"/>
    <property type="match status" value="1"/>
</dbReference>
<dbReference type="FunFam" id="3.30.110.30:FF:000001">
    <property type="entry name" value="Bifunctional glutamate/proline--tRNA ligase"/>
    <property type="match status" value="1"/>
</dbReference>
<dbReference type="STRING" id="109895.A0A507E4G7"/>